<feature type="signal peptide" evidence="2">
    <location>
        <begin position="1"/>
        <end position="23"/>
    </location>
</feature>
<dbReference type="InterPro" id="IPR012347">
    <property type="entry name" value="Ferritin-like"/>
</dbReference>
<reference evidence="4 5" key="1">
    <citation type="submission" date="2021-04" db="EMBL/GenBank/DDBJ databases">
        <authorList>
            <person name="Huq M.A."/>
        </authorList>
    </citation>
    <scope>NUCLEOTIDE SEQUENCE [LARGE SCALE GENOMIC DNA]</scope>
    <source>
        <strain evidence="4 5">MAH-13</strain>
    </source>
</reference>
<dbReference type="PANTHER" id="PTHR36933">
    <property type="entry name" value="SLL0788 PROTEIN"/>
    <property type="match status" value="1"/>
</dbReference>
<dbReference type="RefSeq" id="WP_209622045.1">
    <property type="nucleotide sequence ID" value="NZ_JAGJRS010000030.1"/>
</dbReference>
<comment type="caution">
    <text evidence="4">The sequence shown here is derived from an EMBL/GenBank/DDBJ whole genome shotgun (WGS) entry which is preliminary data.</text>
</comment>
<evidence type="ECO:0000313" key="5">
    <source>
        <dbReference type="Proteomes" id="UP000823790"/>
    </source>
</evidence>
<dbReference type="EMBL" id="JAGJRS010000030">
    <property type="protein sequence ID" value="MBP1475405.1"/>
    <property type="molecule type" value="Genomic_DNA"/>
</dbReference>
<feature type="compositionally biased region" description="Polar residues" evidence="1">
    <location>
        <begin position="30"/>
        <end position="46"/>
    </location>
</feature>
<dbReference type="Proteomes" id="UP000823790">
    <property type="component" value="Unassembled WGS sequence"/>
</dbReference>
<evidence type="ECO:0000256" key="2">
    <source>
        <dbReference type="SAM" id="SignalP"/>
    </source>
</evidence>
<accession>A0ABS4DQT8</accession>
<dbReference type="Gene3D" id="1.20.1260.10">
    <property type="match status" value="1"/>
</dbReference>
<feature type="chain" id="PRO_5046623246" evidence="2">
    <location>
        <begin position="24"/>
        <end position="133"/>
    </location>
</feature>
<evidence type="ECO:0000259" key="3">
    <source>
        <dbReference type="Pfam" id="PF03713"/>
    </source>
</evidence>
<sequence length="133" mass="14358">MKSTTLMTAAVSMALGVAVSLTASVWAHGNRSSAPAQTRPSATAQTGDAMAGMHSRGSMELHRIMEESQAMPMPMTGDVDKDFATLMTMHHQTAIQMSNALLKFSKNDGLRALASQMKAAQQEDIRKMKPYTK</sequence>
<proteinExistence type="predicted"/>
<feature type="region of interest" description="Disordered" evidence="1">
    <location>
        <begin position="30"/>
        <end position="55"/>
    </location>
</feature>
<protein>
    <submittedName>
        <fullName evidence="4">DUF305 domain-containing protein</fullName>
    </submittedName>
</protein>
<gene>
    <name evidence="4" type="ORF">J7I44_13915</name>
</gene>
<dbReference type="Pfam" id="PF03713">
    <property type="entry name" value="DUF305"/>
    <property type="match status" value="1"/>
</dbReference>
<keyword evidence="2" id="KW-0732">Signal</keyword>
<organism evidence="4 5">
    <name type="scientific">Frateuria flava</name>
    <dbReference type="NCBI Taxonomy" id="2821489"/>
    <lineage>
        <taxon>Bacteria</taxon>
        <taxon>Pseudomonadati</taxon>
        <taxon>Pseudomonadota</taxon>
        <taxon>Gammaproteobacteria</taxon>
        <taxon>Lysobacterales</taxon>
        <taxon>Rhodanobacteraceae</taxon>
        <taxon>Frateuria</taxon>
    </lineage>
</organism>
<evidence type="ECO:0000256" key="1">
    <source>
        <dbReference type="SAM" id="MobiDB-lite"/>
    </source>
</evidence>
<keyword evidence="5" id="KW-1185">Reference proteome</keyword>
<feature type="domain" description="DUF305" evidence="3">
    <location>
        <begin position="37"/>
        <end position="129"/>
    </location>
</feature>
<dbReference type="InterPro" id="IPR005183">
    <property type="entry name" value="DUF305_CopM-like"/>
</dbReference>
<name>A0ABS4DQT8_9GAMM</name>
<dbReference type="PANTHER" id="PTHR36933:SF1">
    <property type="entry name" value="SLL0788 PROTEIN"/>
    <property type="match status" value="1"/>
</dbReference>
<evidence type="ECO:0000313" key="4">
    <source>
        <dbReference type="EMBL" id="MBP1475405.1"/>
    </source>
</evidence>